<evidence type="ECO:0000256" key="1">
    <source>
        <dbReference type="ARBA" id="ARBA00004571"/>
    </source>
</evidence>
<dbReference type="InterPro" id="IPR008969">
    <property type="entry name" value="CarboxyPept-like_regulatory"/>
</dbReference>
<dbReference type="InterPro" id="IPR036942">
    <property type="entry name" value="Beta-barrel_TonB_sf"/>
</dbReference>
<comment type="caution">
    <text evidence="14">The sequence shown here is derived from an EMBL/GenBank/DDBJ whole genome shotgun (WGS) entry which is preliminary data.</text>
</comment>
<keyword evidence="9 10" id="KW-0998">Cell outer membrane</keyword>
<keyword evidence="8 14" id="KW-0675">Receptor</keyword>
<dbReference type="Pfam" id="PF00593">
    <property type="entry name" value="TonB_dep_Rec_b-barrel"/>
    <property type="match status" value="1"/>
</dbReference>
<dbReference type="InterPro" id="IPR037066">
    <property type="entry name" value="Plug_dom_sf"/>
</dbReference>
<feature type="domain" description="TonB-dependent receptor plug" evidence="13">
    <location>
        <begin position="110"/>
        <end position="213"/>
    </location>
</feature>
<reference evidence="14 15" key="1">
    <citation type="submission" date="2012-12" db="EMBL/GenBank/DDBJ databases">
        <title>Genome assembly of Fulvivirga imtechensis AK7.</title>
        <authorList>
            <person name="Nupur N."/>
            <person name="Khatri I."/>
            <person name="Kumar R."/>
            <person name="Subramanian S."/>
            <person name="Pinnaka A."/>
        </authorList>
    </citation>
    <scope>NUCLEOTIDE SEQUENCE [LARGE SCALE GENOMIC DNA]</scope>
    <source>
        <strain evidence="14 15">AK7</strain>
    </source>
</reference>
<dbReference type="PANTHER" id="PTHR30069">
    <property type="entry name" value="TONB-DEPENDENT OUTER MEMBRANE RECEPTOR"/>
    <property type="match status" value="1"/>
</dbReference>
<keyword evidence="15" id="KW-1185">Reference proteome</keyword>
<dbReference type="Gene3D" id="2.40.170.20">
    <property type="entry name" value="TonB-dependent receptor, beta-barrel domain"/>
    <property type="match status" value="1"/>
</dbReference>
<dbReference type="GO" id="GO:0015344">
    <property type="term" value="F:siderophore uptake transmembrane transporter activity"/>
    <property type="evidence" value="ECO:0007669"/>
    <property type="project" value="TreeGrafter"/>
</dbReference>
<sequence>MVCPGISGAYAATISGVVLDEKGNVIPGVYVELSHAGKSSITDEAGHFTFAELAPGVYELSFSYIGFEPQKRTLTINAVRHDVNMEVTLVEQVTELNEVTITGKTEGQELQESVASVAVLDTRDFYSKNINTSDVIKQISGVNVRQTGGFGSDAQVYINGMSGKQVKFFLDGIPLSYFGSGFGLNALPVNMMKRIEVYKGVVPVDLGADALGGGINIISRKEYISYMDASYARGSFNTHKLNFNGQWVNPSENVILGLSSFYNHSDNNYKIDVEIPDANGNPQPATARRFHDRFTNYLLNFHGGVFDKKYADRLMVSVRYSGLDDDIQHNAIMSQPYGEATYEESTTGVSLEYEKQSVLPRTDLKWYGGANFTSGYFQDTTLNAYTWDGRVYRRRTDGGEISTSGNLLDLSSKNAVNRLNITFHPWSKGHFTLNILSSWFKRVGEDPVASDFYGQDFYGNPTKLIRNVAGLAYKHAFINGLTSYTALKYFAFSADGYSIRNMEFLPHSQSISNYGISQSLKYSFTGHLRAKASYEYATRLPDEHELFGDFTLVRPNPSLNPEKSHNANAGLQLNSRRITAEVSTFYRITNNIIWLRTSQFFAQYQNLLKAMVKGVEAEIQYTPFTFLSVKANATYQDIRNRSPREVTGSVDNRYFDARLPNIPYLFGNGEVRFTKENILGSKNSFSAWWSAGYVHDFYLFWAVDGRKDLKNTIPEQFIQNAGVSYSLPENKLSVALESSNLFDRKAYDNFSVQRPGRAFYLTLRTFINTNQNNK</sequence>
<dbReference type="PANTHER" id="PTHR30069:SF29">
    <property type="entry name" value="HEMOGLOBIN AND HEMOGLOBIN-HAPTOGLOBIN-BINDING PROTEIN 1-RELATED"/>
    <property type="match status" value="1"/>
</dbReference>
<evidence type="ECO:0000256" key="9">
    <source>
        <dbReference type="ARBA" id="ARBA00023237"/>
    </source>
</evidence>
<evidence type="ECO:0000256" key="5">
    <source>
        <dbReference type="ARBA" id="ARBA00022729"/>
    </source>
</evidence>
<keyword evidence="5" id="KW-0732">Signal</keyword>
<dbReference type="EMBL" id="AMZN01000073">
    <property type="protein sequence ID" value="ELR69397.1"/>
    <property type="molecule type" value="Genomic_DNA"/>
</dbReference>
<evidence type="ECO:0000256" key="10">
    <source>
        <dbReference type="PROSITE-ProRule" id="PRU01360"/>
    </source>
</evidence>
<keyword evidence="4 10" id="KW-0812">Transmembrane</keyword>
<dbReference type="SUPFAM" id="SSF49464">
    <property type="entry name" value="Carboxypeptidase regulatory domain-like"/>
    <property type="match status" value="1"/>
</dbReference>
<evidence type="ECO:0000256" key="3">
    <source>
        <dbReference type="ARBA" id="ARBA00022452"/>
    </source>
</evidence>
<accession>L8JPU6</accession>
<dbReference type="SUPFAM" id="SSF56935">
    <property type="entry name" value="Porins"/>
    <property type="match status" value="1"/>
</dbReference>
<evidence type="ECO:0000259" key="13">
    <source>
        <dbReference type="Pfam" id="PF07715"/>
    </source>
</evidence>
<evidence type="ECO:0000256" key="11">
    <source>
        <dbReference type="RuleBase" id="RU003357"/>
    </source>
</evidence>
<dbReference type="Gene3D" id="2.60.40.1120">
    <property type="entry name" value="Carboxypeptidase-like, regulatory domain"/>
    <property type="match status" value="1"/>
</dbReference>
<dbReference type="STRING" id="1237149.C900_05087"/>
<evidence type="ECO:0000256" key="8">
    <source>
        <dbReference type="ARBA" id="ARBA00023170"/>
    </source>
</evidence>
<evidence type="ECO:0000256" key="7">
    <source>
        <dbReference type="ARBA" id="ARBA00023136"/>
    </source>
</evidence>
<dbReference type="Gene3D" id="2.170.130.10">
    <property type="entry name" value="TonB-dependent receptor, plug domain"/>
    <property type="match status" value="1"/>
</dbReference>
<name>L8JPU6_9BACT</name>
<dbReference type="InterPro" id="IPR039426">
    <property type="entry name" value="TonB-dep_rcpt-like"/>
</dbReference>
<evidence type="ECO:0000313" key="15">
    <source>
        <dbReference type="Proteomes" id="UP000011135"/>
    </source>
</evidence>
<feature type="domain" description="TonB-dependent receptor-like beta-barrel" evidence="12">
    <location>
        <begin position="519"/>
        <end position="740"/>
    </location>
</feature>
<evidence type="ECO:0000313" key="14">
    <source>
        <dbReference type="EMBL" id="ELR69397.1"/>
    </source>
</evidence>
<dbReference type="PATRIC" id="fig|1237149.3.peg.4554"/>
<keyword evidence="6 11" id="KW-0798">TonB box</keyword>
<comment type="similarity">
    <text evidence="10 11">Belongs to the TonB-dependent receptor family.</text>
</comment>
<evidence type="ECO:0000256" key="6">
    <source>
        <dbReference type="ARBA" id="ARBA00023077"/>
    </source>
</evidence>
<keyword evidence="2 10" id="KW-0813">Transport</keyword>
<organism evidence="14 15">
    <name type="scientific">Fulvivirga imtechensis AK7</name>
    <dbReference type="NCBI Taxonomy" id="1237149"/>
    <lineage>
        <taxon>Bacteria</taxon>
        <taxon>Pseudomonadati</taxon>
        <taxon>Bacteroidota</taxon>
        <taxon>Cytophagia</taxon>
        <taxon>Cytophagales</taxon>
        <taxon>Fulvivirgaceae</taxon>
        <taxon>Fulvivirga</taxon>
    </lineage>
</organism>
<dbReference type="GO" id="GO:0044718">
    <property type="term" value="P:siderophore transmembrane transport"/>
    <property type="evidence" value="ECO:0007669"/>
    <property type="project" value="TreeGrafter"/>
</dbReference>
<protein>
    <submittedName>
        <fullName evidence="14">Outer membrane cobalamin receptor protein</fullName>
    </submittedName>
</protein>
<proteinExistence type="inferred from homology"/>
<dbReference type="PROSITE" id="PS52016">
    <property type="entry name" value="TONB_DEPENDENT_REC_3"/>
    <property type="match status" value="1"/>
</dbReference>
<dbReference type="eggNOG" id="COG4771">
    <property type="taxonomic scope" value="Bacteria"/>
</dbReference>
<dbReference type="AlphaFoldDB" id="L8JPU6"/>
<dbReference type="GO" id="GO:0009279">
    <property type="term" value="C:cell outer membrane"/>
    <property type="evidence" value="ECO:0007669"/>
    <property type="project" value="UniProtKB-SubCell"/>
</dbReference>
<dbReference type="InterPro" id="IPR000531">
    <property type="entry name" value="Beta-barrel_TonB"/>
</dbReference>
<evidence type="ECO:0000259" key="12">
    <source>
        <dbReference type="Pfam" id="PF00593"/>
    </source>
</evidence>
<dbReference type="InterPro" id="IPR012910">
    <property type="entry name" value="Plug_dom"/>
</dbReference>
<dbReference type="Proteomes" id="UP000011135">
    <property type="component" value="Unassembled WGS sequence"/>
</dbReference>
<dbReference type="Pfam" id="PF07715">
    <property type="entry name" value="Plug"/>
    <property type="match status" value="1"/>
</dbReference>
<comment type="subcellular location">
    <subcellularLocation>
        <location evidence="1 10">Cell outer membrane</location>
        <topology evidence="1 10">Multi-pass membrane protein</topology>
    </subcellularLocation>
</comment>
<keyword evidence="3 10" id="KW-1134">Transmembrane beta strand</keyword>
<gene>
    <name evidence="14" type="ORF">C900_05087</name>
</gene>
<keyword evidence="7 10" id="KW-0472">Membrane</keyword>
<evidence type="ECO:0000256" key="4">
    <source>
        <dbReference type="ARBA" id="ARBA00022692"/>
    </source>
</evidence>
<evidence type="ECO:0000256" key="2">
    <source>
        <dbReference type="ARBA" id="ARBA00022448"/>
    </source>
</evidence>
<dbReference type="Pfam" id="PF13620">
    <property type="entry name" value="CarboxypepD_reg"/>
    <property type="match status" value="1"/>
</dbReference>